<dbReference type="GO" id="GO:0005509">
    <property type="term" value="F:calcium ion binding"/>
    <property type="evidence" value="ECO:0007669"/>
    <property type="project" value="InterPro"/>
</dbReference>
<feature type="domain" description="Peptidase C-terminal archaeal/bacterial" evidence="4">
    <location>
        <begin position="256"/>
        <end position="324"/>
    </location>
</feature>
<keyword evidence="2" id="KW-0964">Secreted</keyword>
<dbReference type="PANTHER" id="PTHR38340:SF1">
    <property type="entry name" value="S-LAYER PROTEIN"/>
    <property type="match status" value="1"/>
</dbReference>
<dbReference type="KEGG" id="gfu:KM031_00450"/>
<reference evidence="5" key="1">
    <citation type="submission" date="2021-06" db="EMBL/GenBank/DDBJ databases">
        <title>Direct submission.</title>
        <authorList>
            <person name="Lee C.-S."/>
            <person name="Jin L."/>
        </authorList>
    </citation>
    <scope>NUCLEOTIDE SEQUENCE</scope>
    <source>
        <strain evidence="5">Con5</strain>
    </source>
</reference>
<dbReference type="EMBL" id="CP076361">
    <property type="protein sequence ID" value="QWK90434.1"/>
    <property type="molecule type" value="Genomic_DNA"/>
</dbReference>
<evidence type="ECO:0000256" key="3">
    <source>
        <dbReference type="SAM" id="MobiDB-lite"/>
    </source>
</evidence>
<dbReference type="PROSITE" id="PS00330">
    <property type="entry name" value="HEMOLYSIN_CALCIUM"/>
    <property type="match status" value="2"/>
</dbReference>
<gene>
    <name evidence="5" type="ORF">KM031_00450</name>
</gene>
<dbReference type="Gene3D" id="2.60.120.380">
    <property type="match status" value="4"/>
</dbReference>
<feature type="region of interest" description="Disordered" evidence="3">
    <location>
        <begin position="1"/>
        <end position="22"/>
    </location>
</feature>
<proteinExistence type="predicted"/>
<dbReference type="InterPro" id="IPR007280">
    <property type="entry name" value="Peptidase_C_arc/bac"/>
</dbReference>
<dbReference type="Gene3D" id="2.150.10.10">
    <property type="entry name" value="Serralysin-like metalloprotease, C-terminal"/>
    <property type="match status" value="1"/>
</dbReference>
<organism evidence="5 6">
    <name type="scientific">Gemmobacter fulvus</name>
    <dbReference type="NCBI Taxonomy" id="2840474"/>
    <lineage>
        <taxon>Bacteria</taxon>
        <taxon>Pseudomonadati</taxon>
        <taxon>Pseudomonadota</taxon>
        <taxon>Alphaproteobacteria</taxon>
        <taxon>Rhodobacterales</taxon>
        <taxon>Paracoccaceae</taxon>
        <taxon>Gemmobacter</taxon>
    </lineage>
</organism>
<dbReference type="InterPro" id="IPR018511">
    <property type="entry name" value="Hemolysin-typ_Ca-bd_CS"/>
</dbReference>
<dbReference type="Pfam" id="PF04151">
    <property type="entry name" value="PPC"/>
    <property type="match status" value="1"/>
</dbReference>
<name>A0A975P6A0_9RHOB</name>
<evidence type="ECO:0000256" key="1">
    <source>
        <dbReference type="ARBA" id="ARBA00004613"/>
    </source>
</evidence>
<dbReference type="PRINTS" id="PR00313">
    <property type="entry name" value="CABNDNGRPT"/>
</dbReference>
<evidence type="ECO:0000256" key="2">
    <source>
        <dbReference type="ARBA" id="ARBA00022525"/>
    </source>
</evidence>
<comment type="subcellular location">
    <subcellularLocation>
        <location evidence="1">Secreted</location>
    </subcellularLocation>
</comment>
<evidence type="ECO:0000259" key="4">
    <source>
        <dbReference type="Pfam" id="PF04151"/>
    </source>
</evidence>
<dbReference type="Pfam" id="PF00353">
    <property type="entry name" value="HemolysinCabind"/>
    <property type="match status" value="1"/>
</dbReference>
<accession>A0A975P6A0</accession>
<dbReference type="InterPro" id="IPR050557">
    <property type="entry name" value="RTX_toxin/Mannuronan_C5-epim"/>
</dbReference>
<dbReference type="Proteomes" id="UP000679352">
    <property type="component" value="Chromosome"/>
</dbReference>
<keyword evidence="6" id="KW-1185">Reference proteome</keyword>
<dbReference type="RefSeq" id="WP_215504317.1">
    <property type="nucleotide sequence ID" value="NZ_CP076361.1"/>
</dbReference>
<dbReference type="PANTHER" id="PTHR38340">
    <property type="entry name" value="S-LAYER PROTEIN"/>
    <property type="match status" value="1"/>
</dbReference>
<dbReference type="SUPFAM" id="SSF51120">
    <property type="entry name" value="beta-Roll"/>
    <property type="match status" value="1"/>
</dbReference>
<dbReference type="InterPro" id="IPR011049">
    <property type="entry name" value="Serralysin-like_metalloprot_C"/>
</dbReference>
<evidence type="ECO:0000313" key="6">
    <source>
        <dbReference type="Proteomes" id="UP000679352"/>
    </source>
</evidence>
<dbReference type="GO" id="GO:0005576">
    <property type="term" value="C:extracellular region"/>
    <property type="evidence" value="ECO:0007669"/>
    <property type="project" value="UniProtKB-SubCell"/>
</dbReference>
<dbReference type="AlphaFoldDB" id="A0A975P6A0"/>
<sequence>MTNIPGNTSTTSRISTTGQTRSSLDFQGDSDWFRIDLKAGLTYDFRLSGDGGPSTLDDGRMYIRDALGNVIGSPTYTDGLLRITPSVGGTFYLSIEDYSSDGLAEGSYVIQSSFSDTIVNNATTDRSITGTGTTSSSLGQESDSDWFRLELSQGLSYGFALSGDGSVNTLDDARIELLDENGSRIAYDYNGGLIRFNPTGSGEYFIAVLDYSSDGRAEGNYRITAMMNDRIVNNSATTSVLAANGKITSKVDAPNDTDWHKVTLKAGITYGFDISGTAASGLSDPDLYLRDGTGATILANGANYYNAASAISWTAQQAGTYFVQAGNINETDTGGYVLRSTATDTVRNDTLTTQSLRDGERRTGTIDVATDQDWFKLQLTEGRSYTFTLSGDGSADALTGKHVALYDADGVRLTYSSTSTGSASATITFTASEGGSYFIGAAGYYTSETGGFALRIGSDARVFTGTSAANDILGNAQNNVIRGAGGNDLLAGSGGNDTLYGDAGRDRLEGGAAADRLFGGSGADTLGGGTGNDRLTGGSGADVFVFGRNGDADTIVDFASVDTIRLSGLGVSTVRAALAEATESRGNVIFDFGRGDVLTVLNSTKAALADDLIFG</sequence>
<evidence type="ECO:0000313" key="5">
    <source>
        <dbReference type="EMBL" id="QWK90434.1"/>
    </source>
</evidence>
<dbReference type="InterPro" id="IPR001343">
    <property type="entry name" value="Hemolysn_Ca-bd"/>
</dbReference>
<protein>
    <submittedName>
        <fullName evidence="5">Pre-peptidase C-terminal domain-containing protein</fullName>
    </submittedName>
</protein>